<sequence>MRWPDAAIKKRAKEVLAEYKLTPEQILQGGTRGQINQLRRDPSHYMRFGPWWPRVRALLLKYQGEDASFCADWGGDPDFLAHYTYGDDFLDWVAAFEYLDRDGDLWDRADKPHSITLPDGSRALYSPGVGLIDD</sequence>
<protein>
    <submittedName>
        <fullName evidence="1">Uncharacterized protein</fullName>
    </submittedName>
</protein>
<gene>
    <name evidence="1" type="ORF">JX360_08965</name>
</gene>
<proteinExistence type="predicted"/>
<accession>A0ABT0CB65</accession>
<evidence type="ECO:0000313" key="1">
    <source>
        <dbReference type="EMBL" id="MCJ2543033.1"/>
    </source>
</evidence>
<comment type="caution">
    <text evidence="1">The sequence shown here is derived from an EMBL/GenBank/DDBJ whole genome shotgun (WGS) entry which is preliminary data.</text>
</comment>
<organism evidence="1 2">
    <name type="scientific">Thermostichus vulcanus str. 'Rupite'</name>
    <dbReference type="NCBI Taxonomy" id="2813851"/>
    <lineage>
        <taxon>Bacteria</taxon>
        <taxon>Bacillati</taxon>
        <taxon>Cyanobacteriota</taxon>
        <taxon>Cyanophyceae</taxon>
        <taxon>Thermostichales</taxon>
        <taxon>Thermostichaceae</taxon>
        <taxon>Thermostichus</taxon>
    </lineage>
</organism>
<reference evidence="1" key="1">
    <citation type="submission" date="2021-02" db="EMBL/GenBank/DDBJ databases">
        <title>The CRISPR/cas machinery reduction and long-range gene transfer in the hot spring cyanobacterium Synechococcus.</title>
        <authorList>
            <person name="Dvorak P."/>
            <person name="Jahodarova E."/>
            <person name="Hasler P."/>
            <person name="Poulickova A."/>
        </authorList>
    </citation>
    <scope>NUCLEOTIDE SEQUENCE</scope>
    <source>
        <strain evidence="1">Rupite</strain>
    </source>
</reference>
<name>A0ABT0CB65_THEVL</name>
<dbReference type="EMBL" id="JAFIRA010000019">
    <property type="protein sequence ID" value="MCJ2543033.1"/>
    <property type="molecule type" value="Genomic_DNA"/>
</dbReference>
<dbReference type="Proteomes" id="UP000830835">
    <property type="component" value="Unassembled WGS sequence"/>
</dbReference>
<evidence type="ECO:0000313" key="2">
    <source>
        <dbReference type="Proteomes" id="UP000830835"/>
    </source>
</evidence>
<keyword evidence="2" id="KW-1185">Reference proteome</keyword>
<dbReference type="RefSeq" id="WP_244350309.1">
    <property type="nucleotide sequence ID" value="NZ_JAFIRA010000019.1"/>
</dbReference>